<reference evidence="1" key="1">
    <citation type="submission" date="2022-11" db="EMBL/GenBank/DDBJ databases">
        <authorList>
            <person name="Hyden B.L."/>
            <person name="Feng K."/>
            <person name="Yates T."/>
            <person name="Jawdy S."/>
            <person name="Smart L.B."/>
            <person name="Muchero W."/>
        </authorList>
    </citation>
    <scope>NUCLEOTIDE SEQUENCE</scope>
    <source>
        <tissue evidence="1">Shoot tip</tissue>
    </source>
</reference>
<dbReference type="EMBL" id="JAPFFK010000012">
    <property type="protein sequence ID" value="KAJ6732374.1"/>
    <property type="molecule type" value="Genomic_DNA"/>
</dbReference>
<keyword evidence="2" id="KW-1185">Reference proteome</keyword>
<evidence type="ECO:0000313" key="2">
    <source>
        <dbReference type="Proteomes" id="UP001151532"/>
    </source>
</evidence>
<protein>
    <submittedName>
        <fullName evidence="1">Uncharacterized protein</fullName>
    </submittedName>
</protein>
<sequence length="58" mass="6481">MQVILSMGNEGLMNSCYLNCWGPTVWFQYLVEMARCAGIVSLMGCSWDQAGMQAVEQQ</sequence>
<name>A0A9Q0ZF94_SALPP</name>
<organism evidence="1 2">
    <name type="scientific">Salix purpurea</name>
    <name type="common">Purple osier willow</name>
    <dbReference type="NCBI Taxonomy" id="77065"/>
    <lineage>
        <taxon>Eukaryota</taxon>
        <taxon>Viridiplantae</taxon>
        <taxon>Streptophyta</taxon>
        <taxon>Embryophyta</taxon>
        <taxon>Tracheophyta</taxon>
        <taxon>Spermatophyta</taxon>
        <taxon>Magnoliopsida</taxon>
        <taxon>eudicotyledons</taxon>
        <taxon>Gunneridae</taxon>
        <taxon>Pentapetalae</taxon>
        <taxon>rosids</taxon>
        <taxon>fabids</taxon>
        <taxon>Malpighiales</taxon>
        <taxon>Salicaceae</taxon>
        <taxon>Saliceae</taxon>
        <taxon>Salix</taxon>
    </lineage>
</organism>
<proteinExistence type="predicted"/>
<gene>
    <name evidence="1" type="ORF">OIU79_003485</name>
</gene>
<evidence type="ECO:0000313" key="1">
    <source>
        <dbReference type="EMBL" id="KAJ6732374.1"/>
    </source>
</evidence>
<reference evidence="1" key="2">
    <citation type="journal article" date="2023" name="Int. J. Mol. Sci.">
        <title>De Novo Assembly and Annotation of 11 Diverse Shrub Willow (Salix) Genomes Reveals Novel Gene Organization in Sex-Linked Regions.</title>
        <authorList>
            <person name="Hyden B."/>
            <person name="Feng K."/>
            <person name="Yates T.B."/>
            <person name="Jawdy S."/>
            <person name="Cereghino C."/>
            <person name="Smart L.B."/>
            <person name="Muchero W."/>
        </authorList>
    </citation>
    <scope>NUCLEOTIDE SEQUENCE</scope>
    <source>
        <tissue evidence="1">Shoot tip</tissue>
    </source>
</reference>
<accession>A0A9Q0ZF94</accession>
<comment type="caution">
    <text evidence="1">The sequence shown here is derived from an EMBL/GenBank/DDBJ whole genome shotgun (WGS) entry which is preliminary data.</text>
</comment>
<dbReference type="Proteomes" id="UP001151532">
    <property type="component" value="Chromosome 18"/>
</dbReference>
<dbReference type="AlphaFoldDB" id="A0A9Q0ZF94"/>